<dbReference type="GO" id="GO:0046872">
    <property type="term" value="F:metal ion binding"/>
    <property type="evidence" value="ECO:0007669"/>
    <property type="project" value="UniProtKB-KW"/>
</dbReference>
<dbReference type="SUPFAM" id="SSF53187">
    <property type="entry name" value="Zn-dependent exopeptidases"/>
    <property type="match status" value="1"/>
</dbReference>
<organism evidence="5 6">
    <name type="scientific">Cohaesibacter marisflavi</name>
    <dbReference type="NCBI Taxonomy" id="655353"/>
    <lineage>
        <taxon>Bacteria</taxon>
        <taxon>Pseudomonadati</taxon>
        <taxon>Pseudomonadota</taxon>
        <taxon>Alphaproteobacteria</taxon>
        <taxon>Hyphomicrobiales</taxon>
        <taxon>Cohaesibacteraceae</taxon>
    </lineage>
</organism>
<evidence type="ECO:0000259" key="4">
    <source>
        <dbReference type="Pfam" id="PF07687"/>
    </source>
</evidence>
<evidence type="ECO:0000256" key="2">
    <source>
        <dbReference type="ARBA" id="ARBA00022723"/>
    </source>
</evidence>
<keyword evidence="6" id="KW-1185">Reference proteome</keyword>
<dbReference type="InterPro" id="IPR002933">
    <property type="entry name" value="Peptidase_M20"/>
</dbReference>
<dbReference type="AlphaFoldDB" id="A0A1I5IRD4"/>
<evidence type="ECO:0000313" key="6">
    <source>
        <dbReference type="Proteomes" id="UP000199236"/>
    </source>
</evidence>
<keyword evidence="3" id="KW-0378">Hydrolase</keyword>
<sequence length="466" mass="50495">MSDRNKALAISASYFDEGTFLSDIKRLVSHPTESQDPRGKPYLLAYLTDEMQPLLEGLGFSCKIFDNPQEDAPPIMVAERMEDPALPTVLSYGHGDVIRAQETQWREGLSPFDMVEEGDKVYGRGAADNKGQHLINIKSMAAVIEAEGKLGFNAKILLEMAEECGSPGLKTFCEQHKELLAADVLIASDGPRLSPAAPTIFTGSRGGELFDMVVDLRESANHSGNFGGLIADPAIILAHAIASITDERGQIQIPEWRPTSLTPRIREVISALPPVDTGSIEIDENWGEESLTPQERVLGWNSFAVLAMKSGVPEAPVNAISGYAKATCQLRFVVGTDPDDIIPALRRHLAAKGFDKVEVVKAERHAFPATRLDPDHPWVRFAAKSLEASTGTKPHILPNLGGSLPNDCFADVLGLPTIWIPHSYAACSQHAPNEHILKSLSRQALQGMTGLFWDIAAKGAVPSEGE</sequence>
<accession>A0A1I5IRD4</accession>
<dbReference type="Pfam" id="PF07687">
    <property type="entry name" value="M20_dimer"/>
    <property type="match status" value="1"/>
</dbReference>
<dbReference type="Pfam" id="PF01546">
    <property type="entry name" value="Peptidase_M20"/>
    <property type="match status" value="1"/>
</dbReference>
<dbReference type="PANTHER" id="PTHR43270:SF12">
    <property type="entry name" value="SUCCINYL-DIAMINOPIMELATE DESUCCINYLASE"/>
    <property type="match status" value="1"/>
</dbReference>
<dbReference type="PANTHER" id="PTHR43270">
    <property type="entry name" value="BETA-ALA-HIS DIPEPTIDASE"/>
    <property type="match status" value="1"/>
</dbReference>
<dbReference type="STRING" id="655353.SAMN04488056_109162"/>
<dbReference type="NCBIfam" id="NF005478">
    <property type="entry name" value="PRK07079.1"/>
    <property type="match status" value="1"/>
</dbReference>
<dbReference type="GO" id="GO:0006508">
    <property type="term" value="P:proteolysis"/>
    <property type="evidence" value="ECO:0007669"/>
    <property type="project" value="UniProtKB-KW"/>
</dbReference>
<dbReference type="GO" id="GO:0008233">
    <property type="term" value="F:peptidase activity"/>
    <property type="evidence" value="ECO:0007669"/>
    <property type="project" value="UniProtKB-KW"/>
</dbReference>
<dbReference type="RefSeq" id="WP_090074092.1">
    <property type="nucleotide sequence ID" value="NZ_FOVR01000009.1"/>
</dbReference>
<evidence type="ECO:0000256" key="3">
    <source>
        <dbReference type="ARBA" id="ARBA00022801"/>
    </source>
</evidence>
<feature type="domain" description="Peptidase M20 dimerisation" evidence="4">
    <location>
        <begin position="214"/>
        <end position="352"/>
    </location>
</feature>
<dbReference type="InterPro" id="IPR051458">
    <property type="entry name" value="Cyt/Met_Dipeptidase"/>
</dbReference>
<keyword evidence="1" id="KW-0645">Protease</keyword>
<dbReference type="Gene3D" id="3.30.70.360">
    <property type="match status" value="1"/>
</dbReference>
<keyword evidence="2" id="KW-0479">Metal-binding</keyword>
<dbReference type="OrthoDB" id="9761532at2"/>
<name>A0A1I5IRD4_9HYPH</name>
<reference evidence="5 6" key="1">
    <citation type="submission" date="2016-10" db="EMBL/GenBank/DDBJ databases">
        <authorList>
            <person name="de Groot N.N."/>
        </authorList>
    </citation>
    <scope>NUCLEOTIDE SEQUENCE [LARGE SCALE GENOMIC DNA]</scope>
    <source>
        <strain evidence="5 6">CGMCC 1.9157</strain>
    </source>
</reference>
<proteinExistence type="predicted"/>
<gene>
    <name evidence="5" type="ORF">SAMN04488056_109162</name>
</gene>
<protein>
    <submittedName>
        <fullName evidence="5">Acetylornithine deacetylase/Succinyl-diaminopimelate desuccinylase</fullName>
    </submittedName>
</protein>
<evidence type="ECO:0000256" key="1">
    <source>
        <dbReference type="ARBA" id="ARBA00022670"/>
    </source>
</evidence>
<dbReference type="Gene3D" id="3.40.630.10">
    <property type="entry name" value="Zn peptidases"/>
    <property type="match status" value="1"/>
</dbReference>
<dbReference type="Proteomes" id="UP000199236">
    <property type="component" value="Unassembled WGS sequence"/>
</dbReference>
<dbReference type="EMBL" id="FOVR01000009">
    <property type="protein sequence ID" value="SFO63067.1"/>
    <property type="molecule type" value="Genomic_DNA"/>
</dbReference>
<dbReference type="InterPro" id="IPR011650">
    <property type="entry name" value="Peptidase_M20_dimer"/>
</dbReference>
<evidence type="ECO:0000313" key="5">
    <source>
        <dbReference type="EMBL" id="SFO63067.1"/>
    </source>
</evidence>